<reference evidence="1 2" key="1">
    <citation type="journal article" date="2019" name="Nat. Med.">
        <title>A library of human gut bacterial isolates paired with longitudinal multiomics data enables mechanistic microbiome research.</title>
        <authorList>
            <person name="Poyet M."/>
            <person name="Groussin M."/>
            <person name="Gibbons S.M."/>
            <person name="Avila-Pacheco J."/>
            <person name="Jiang X."/>
            <person name="Kearney S.M."/>
            <person name="Perrotta A.R."/>
            <person name="Berdy B."/>
            <person name="Zhao S."/>
            <person name="Lieberman T.D."/>
            <person name="Swanson P.K."/>
            <person name="Smith M."/>
            <person name="Roesemann S."/>
            <person name="Alexander J.E."/>
            <person name="Rich S.A."/>
            <person name="Livny J."/>
            <person name="Vlamakis H."/>
            <person name="Clish C."/>
            <person name="Bullock K."/>
            <person name="Deik A."/>
            <person name="Scott J."/>
            <person name="Pierce K.A."/>
            <person name="Xavier R.J."/>
            <person name="Alm E.J."/>
        </authorList>
    </citation>
    <scope>NUCLEOTIDE SEQUENCE [LARGE SCALE GENOMIC DNA]</scope>
    <source>
        <strain evidence="1 2">BIOML-A6</strain>
    </source>
</reference>
<dbReference type="GO" id="GO:0006355">
    <property type="term" value="P:regulation of DNA-templated transcription"/>
    <property type="evidence" value="ECO:0007669"/>
    <property type="project" value="TreeGrafter"/>
</dbReference>
<organism evidence="1 2">
    <name type="scientific">Bacteroides cellulosilyticus</name>
    <dbReference type="NCBI Taxonomy" id="246787"/>
    <lineage>
        <taxon>Bacteria</taxon>
        <taxon>Pseudomonadati</taxon>
        <taxon>Bacteroidota</taxon>
        <taxon>Bacteroidia</taxon>
        <taxon>Bacteroidales</taxon>
        <taxon>Bacteroidaceae</taxon>
        <taxon>Bacteroides</taxon>
    </lineage>
</organism>
<dbReference type="AlphaFoldDB" id="A0A120A590"/>
<dbReference type="EMBL" id="VVYV01000007">
    <property type="protein sequence ID" value="KAA5421428.1"/>
    <property type="molecule type" value="Genomic_DNA"/>
</dbReference>
<dbReference type="PANTHER" id="PTHR35807">
    <property type="entry name" value="TRANSCRIPTIONAL REGULATOR REDD-RELATED"/>
    <property type="match status" value="1"/>
</dbReference>
<dbReference type="RefSeq" id="WP_007217059.1">
    <property type="nucleotide sequence ID" value="NZ_CABMLT010000002.1"/>
</dbReference>
<dbReference type="Gene3D" id="2.120.10.80">
    <property type="entry name" value="Kelch-type beta propeller"/>
    <property type="match status" value="1"/>
</dbReference>
<protein>
    <submittedName>
        <fullName evidence="1">Uncharacterized protein</fullName>
    </submittedName>
</protein>
<name>A0A120A590_9BACE</name>
<proteinExistence type="predicted"/>
<dbReference type="InterPro" id="IPR011044">
    <property type="entry name" value="Quino_amine_DH_bsu"/>
</dbReference>
<dbReference type="SUPFAM" id="SSF50969">
    <property type="entry name" value="YVTN repeat-like/Quinoprotein amine dehydrogenase"/>
    <property type="match status" value="1"/>
</dbReference>
<evidence type="ECO:0000313" key="1">
    <source>
        <dbReference type="EMBL" id="KAA5421428.1"/>
    </source>
</evidence>
<accession>A0A120A590</accession>
<dbReference type="GO" id="GO:0003677">
    <property type="term" value="F:DNA binding"/>
    <property type="evidence" value="ECO:0007669"/>
    <property type="project" value="TreeGrafter"/>
</dbReference>
<gene>
    <name evidence="1" type="ORF">F2Y81_05940</name>
</gene>
<sequence length="861" mass="98914">MKKTLSIFFLLSICLNSIAQLPEYGLHIQSYPLQNSEFTSMALEDGKPIDTKGEKVTLNFNLWIRPDNVFGTVFRIITNDNKNIDLMYSVGENDRRFPILVTGDAVHPIQKEARRETWVSVSLTFDPKDGNITVLYDSTQINVNYPALIGAQEIRIAFGYCPFEDFVLDDVASVNLKDISLKRGNQEIRLWKMARHNGDICYDETSHKPASGKNTQWIIDQYITWKKIYSQHFATSPSIAFDPTVATFYIANDNKRLYVFHADEKVTDSIRVKGGEFVANYPNQLIYIPQRHQLLSYNLNENLYSAFDSNAQSWKGTQAPVAEHDYWNNTLVYNPSNSSLISFGGYGHYHYNNRLLISYPYENTPQRYINLTNIHPRYSSSSALVDSTLYIFGGRGCPSGRQELSPRNYYDLYSVNLLTQQVNKLWEAPQNPDDGDFQPGENMIYDSEKDCFYFFCTQLGGILMKIDTKTPHFEPMSLPMGLKFPGQYLYSNLYYSPKQKKLYLAVHQAEVSGKADIDIYELNFPPIPVSSFKQSEVSEAQTAGSNKLYVWLCIIGGLLAIGIGTLYYRKKRTILSRNEESKSQKTNVTDKAPNTLQRQEKPEIKIDMPINMSVPTFHNYDFSRKCICFFGGFRVIDKEGNDITFSFTPTLKYLLILLILYTGKDSKGIIGNKLIQLLWYDKTEESAKNNRNVYMSKLRSLLDKVGDIKILNQNGFWSIQFENGTICDYLEALHLYNKNNSQDLEKLLELLLRGMMLPNIETDWIDTFKNDFSNDTIDLLCRLLKQEDLSDTLKLQIADTLFQHDYINEEALCIKCRILCQQGKKGLAKTVYDAFCKEYAASLGTTYKYSLMEIIDEQNKN</sequence>
<dbReference type="InterPro" id="IPR015915">
    <property type="entry name" value="Kelch-typ_b-propeller"/>
</dbReference>
<dbReference type="PANTHER" id="PTHR35807:SF1">
    <property type="entry name" value="TRANSCRIPTIONAL REGULATOR REDD"/>
    <property type="match status" value="1"/>
</dbReference>
<dbReference type="Proteomes" id="UP000448877">
    <property type="component" value="Unassembled WGS sequence"/>
</dbReference>
<dbReference type="GeneID" id="66306465"/>
<evidence type="ECO:0000313" key="2">
    <source>
        <dbReference type="Proteomes" id="UP000448877"/>
    </source>
</evidence>
<comment type="caution">
    <text evidence="1">The sequence shown here is derived from an EMBL/GenBank/DDBJ whole genome shotgun (WGS) entry which is preliminary data.</text>
</comment>
<dbReference type="InterPro" id="IPR051677">
    <property type="entry name" value="AfsR-DnrI-RedD_regulator"/>
</dbReference>